<dbReference type="KEGG" id="cqu:CpipJ_CPIJ005807"/>
<reference evidence="2" key="2">
    <citation type="submission" date="2020-05" db="UniProtKB">
        <authorList>
            <consortium name="EnsemblMetazoa"/>
        </authorList>
    </citation>
    <scope>IDENTIFICATION</scope>
    <source>
        <strain evidence="2">JHB</strain>
    </source>
</reference>
<dbReference type="VEuPathDB" id="VectorBase:CPIJ005807"/>
<evidence type="ECO:0000313" key="1">
    <source>
        <dbReference type="EMBL" id="EDS27023.1"/>
    </source>
</evidence>
<dbReference type="AlphaFoldDB" id="B0WGJ4"/>
<organism>
    <name type="scientific">Culex quinquefasciatus</name>
    <name type="common">Southern house mosquito</name>
    <name type="synonym">Culex pungens</name>
    <dbReference type="NCBI Taxonomy" id="7176"/>
    <lineage>
        <taxon>Eukaryota</taxon>
        <taxon>Metazoa</taxon>
        <taxon>Ecdysozoa</taxon>
        <taxon>Arthropoda</taxon>
        <taxon>Hexapoda</taxon>
        <taxon>Insecta</taxon>
        <taxon>Pterygota</taxon>
        <taxon>Neoptera</taxon>
        <taxon>Endopterygota</taxon>
        <taxon>Diptera</taxon>
        <taxon>Nematocera</taxon>
        <taxon>Culicoidea</taxon>
        <taxon>Culicidae</taxon>
        <taxon>Culicinae</taxon>
        <taxon>Culicini</taxon>
        <taxon>Culex</taxon>
        <taxon>Culex</taxon>
    </lineage>
</organism>
<dbReference type="Proteomes" id="UP000002320">
    <property type="component" value="Unassembled WGS sequence"/>
</dbReference>
<dbReference type="HOGENOM" id="CLU_1697242_0_0_1"/>
<proteinExistence type="predicted"/>
<sequence length="155" mass="16931">MDKDLCAESPRDCRYGSHEHTKFAKSGLCPRSTRSSAVILHTYYSRTNSSNSKNRIGSGRSAGVGAVSAFSSVLEAPTTGAEDWKDGADALAFPRTRLRIDKGVFSLSRDSAIRIRIVPIKFSCISTLIGYGLSYSSRAVQILRLTSDYLMPPTF</sequence>
<dbReference type="EMBL" id="DS231927">
    <property type="protein sequence ID" value="EDS27023.1"/>
    <property type="molecule type" value="Genomic_DNA"/>
</dbReference>
<gene>
    <name evidence="2" type="primary">6037979</name>
    <name evidence="1" type="ORF">CpipJ_CPIJ005807</name>
</gene>
<dbReference type="EnsemblMetazoa" id="CPIJ005807-RA">
    <property type="protein sequence ID" value="CPIJ005807-PA"/>
    <property type="gene ID" value="CPIJ005807"/>
</dbReference>
<protein>
    <submittedName>
        <fullName evidence="1 2">Uncharacterized protein</fullName>
    </submittedName>
</protein>
<name>B0WGJ4_CULQU</name>
<keyword evidence="3" id="KW-1185">Reference proteome</keyword>
<evidence type="ECO:0000313" key="2">
    <source>
        <dbReference type="EnsemblMetazoa" id="CPIJ005807-PA"/>
    </source>
</evidence>
<reference evidence="1" key="1">
    <citation type="submission" date="2007-03" db="EMBL/GenBank/DDBJ databases">
        <title>Annotation of Culex pipiens quinquefasciatus.</title>
        <authorList>
            <consortium name="The Broad Institute Genome Sequencing Platform"/>
            <person name="Atkinson P.W."/>
            <person name="Hemingway J."/>
            <person name="Christensen B.M."/>
            <person name="Higgs S."/>
            <person name="Kodira C."/>
            <person name="Hannick L."/>
            <person name="Megy K."/>
            <person name="O'Leary S."/>
            <person name="Pearson M."/>
            <person name="Haas B.J."/>
            <person name="Mauceli E."/>
            <person name="Wortman J.R."/>
            <person name="Lee N.H."/>
            <person name="Guigo R."/>
            <person name="Stanke M."/>
            <person name="Alvarado L."/>
            <person name="Amedeo P."/>
            <person name="Antoine C.H."/>
            <person name="Arensburger P."/>
            <person name="Bidwell S.L."/>
            <person name="Crawford M."/>
            <person name="Camaro F."/>
            <person name="Devon K."/>
            <person name="Engels R."/>
            <person name="Hammond M."/>
            <person name="Howarth C."/>
            <person name="Koehrsen M."/>
            <person name="Lawson D."/>
            <person name="Montgomery P."/>
            <person name="Nene V."/>
            <person name="Nusbaum C."/>
            <person name="Puiu D."/>
            <person name="Romero-Severson J."/>
            <person name="Severson D.W."/>
            <person name="Shumway M."/>
            <person name="Sisk P."/>
            <person name="Stolte C."/>
            <person name="Zeng Q."/>
            <person name="Eisenstadt E."/>
            <person name="Fraser-Liggett C."/>
            <person name="Strausberg R."/>
            <person name="Galagan J."/>
            <person name="Birren B."/>
            <person name="Collins F.H."/>
        </authorList>
    </citation>
    <scope>NUCLEOTIDE SEQUENCE [LARGE SCALE GENOMIC DNA]</scope>
    <source>
        <strain evidence="1">JHB</strain>
    </source>
</reference>
<dbReference type="InParanoid" id="B0WGJ4"/>
<evidence type="ECO:0000313" key="3">
    <source>
        <dbReference type="Proteomes" id="UP000002320"/>
    </source>
</evidence>
<accession>B0WGJ4</accession>